<comment type="caution">
    <text evidence="1">The sequence shown here is derived from an EMBL/GenBank/DDBJ whole genome shotgun (WGS) entry which is preliminary data.</text>
</comment>
<dbReference type="AlphaFoldDB" id="A0A224XG58"/>
<dbReference type="Proteomes" id="UP000218689">
    <property type="component" value="Unassembled WGS sequence"/>
</dbReference>
<reference evidence="2" key="1">
    <citation type="submission" date="2017-08" db="EMBL/GenBank/DDBJ databases">
        <title>Draft genome sequence of Lactococcus sp. strain Rs-Y01, isolated from the gut of the lower termite Reticulitermes speratus.</title>
        <authorList>
            <person name="Ohkuma M."/>
            <person name="Yuki M."/>
        </authorList>
    </citation>
    <scope>NUCLEOTIDE SEQUENCE [LARGE SCALE GENOMIC DNA]</scope>
    <source>
        <strain evidence="2">Rs-Y01</strain>
    </source>
</reference>
<keyword evidence="2" id="KW-1185">Reference proteome</keyword>
<accession>A0A224XG58</accession>
<dbReference type="RefSeq" id="WP_094785517.1">
    <property type="nucleotide sequence ID" value="NZ_BEDT01000012.1"/>
</dbReference>
<evidence type="ECO:0000313" key="1">
    <source>
        <dbReference type="EMBL" id="GAX48503.1"/>
    </source>
</evidence>
<organism evidence="1 2">
    <name type="scientific">Pseudolactococcus reticulitermitis</name>
    <dbReference type="NCBI Taxonomy" id="2025039"/>
    <lineage>
        <taxon>Bacteria</taxon>
        <taxon>Bacillati</taxon>
        <taxon>Bacillota</taxon>
        <taxon>Bacilli</taxon>
        <taxon>Lactobacillales</taxon>
        <taxon>Streptococcaceae</taxon>
        <taxon>Pseudolactococcus</taxon>
    </lineage>
</organism>
<sequence length="75" mass="8372">MALKHRVQINVTDDKGNKQSVLKSGICSIPKKLLQFIIGENVEFLVLTPGHSVETVEIHEISEGKKEDEQDKIST</sequence>
<proteinExistence type="predicted"/>
<gene>
    <name evidence="1" type="ORF">RsY01_2132</name>
</gene>
<evidence type="ECO:0000313" key="2">
    <source>
        <dbReference type="Proteomes" id="UP000218689"/>
    </source>
</evidence>
<protein>
    <submittedName>
        <fullName evidence="1">Uncharacterized protein</fullName>
    </submittedName>
</protein>
<dbReference type="EMBL" id="BEDT01000012">
    <property type="protein sequence ID" value="GAX48503.1"/>
    <property type="molecule type" value="Genomic_DNA"/>
</dbReference>
<name>A0A224XG58_9LACT</name>
<dbReference type="OrthoDB" id="3242873at2"/>